<evidence type="ECO:0000313" key="3">
    <source>
        <dbReference type="Proteomes" id="UP000295371"/>
    </source>
</evidence>
<dbReference type="CDD" id="cd11528">
    <property type="entry name" value="NTP-PPase_MazG_Nterm"/>
    <property type="match status" value="1"/>
</dbReference>
<dbReference type="Proteomes" id="UP000295371">
    <property type="component" value="Unassembled WGS sequence"/>
</dbReference>
<dbReference type="GO" id="GO:0046047">
    <property type="term" value="P:TTP catabolic process"/>
    <property type="evidence" value="ECO:0007669"/>
    <property type="project" value="TreeGrafter"/>
</dbReference>
<keyword evidence="3" id="KW-1185">Reference proteome</keyword>
<name>A0A4R7J7R2_9ACTN</name>
<organism evidence="2 3">
    <name type="scientific">Naumannella halotolerans</name>
    <dbReference type="NCBI Taxonomy" id="993414"/>
    <lineage>
        <taxon>Bacteria</taxon>
        <taxon>Bacillati</taxon>
        <taxon>Actinomycetota</taxon>
        <taxon>Actinomycetes</taxon>
        <taxon>Propionibacteriales</taxon>
        <taxon>Propionibacteriaceae</taxon>
        <taxon>Naumannella</taxon>
    </lineage>
</organism>
<protein>
    <submittedName>
        <fullName evidence="2">XTP/dITP diphosphohydrolase</fullName>
    </submittedName>
</protein>
<dbReference type="GO" id="GO:0046061">
    <property type="term" value="P:dATP catabolic process"/>
    <property type="evidence" value="ECO:0007669"/>
    <property type="project" value="TreeGrafter"/>
</dbReference>
<accession>A0A4R7J7R2</accession>
<dbReference type="EMBL" id="SOAW01000001">
    <property type="protein sequence ID" value="TDT32537.1"/>
    <property type="molecule type" value="Genomic_DNA"/>
</dbReference>
<dbReference type="GO" id="GO:0006203">
    <property type="term" value="P:dGTP catabolic process"/>
    <property type="evidence" value="ECO:0007669"/>
    <property type="project" value="TreeGrafter"/>
</dbReference>
<comment type="caution">
    <text evidence="2">The sequence shown here is derived from an EMBL/GenBank/DDBJ whole genome shotgun (WGS) entry which is preliminary data.</text>
</comment>
<proteinExistence type="predicted"/>
<evidence type="ECO:0000259" key="1">
    <source>
        <dbReference type="Pfam" id="PF03819"/>
    </source>
</evidence>
<dbReference type="Pfam" id="PF03819">
    <property type="entry name" value="MazG"/>
    <property type="match status" value="1"/>
</dbReference>
<dbReference type="PANTHER" id="PTHR30522">
    <property type="entry name" value="NUCLEOSIDE TRIPHOSPHATE PYROPHOSPHOHYDROLASE"/>
    <property type="match status" value="1"/>
</dbReference>
<dbReference type="GO" id="GO:0046081">
    <property type="term" value="P:dUTP catabolic process"/>
    <property type="evidence" value="ECO:0007669"/>
    <property type="project" value="TreeGrafter"/>
</dbReference>
<dbReference type="InterPro" id="IPR048015">
    <property type="entry name" value="NTP-PPase_MazG-like_N"/>
</dbReference>
<dbReference type="InterPro" id="IPR004518">
    <property type="entry name" value="MazG-like_dom"/>
</dbReference>
<evidence type="ECO:0000313" key="2">
    <source>
        <dbReference type="EMBL" id="TDT32537.1"/>
    </source>
</evidence>
<dbReference type="AlphaFoldDB" id="A0A4R7J7R2"/>
<gene>
    <name evidence="2" type="ORF">CLV29_0116</name>
</gene>
<dbReference type="SUPFAM" id="SSF101386">
    <property type="entry name" value="all-alpha NTP pyrophosphatases"/>
    <property type="match status" value="1"/>
</dbReference>
<dbReference type="GO" id="GO:0046052">
    <property type="term" value="P:UTP catabolic process"/>
    <property type="evidence" value="ECO:0007669"/>
    <property type="project" value="TreeGrafter"/>
</dbReference>
<feature type="domain" description="NTP pyrophosphohydrolase MazG-like" evidence="1">
    <location>
        <begin position="33"/>
        <end position="106"/>
    </location>
</feature>
<dbReference type="GO" id="GO:0006950">
    <property type="term" value="P:response to stress"/>
    <property type="evidence" value="ECO:0007669"/>
    <property type="project" value="UniProtKB-ARBA"/>
</dbReference>
<dbReference type="GO" id="GO:0046076">
    <property type="term" value="P:dTTP catabolic process"/>
    <property type="evidence" value="ECO:0007669"/>
    <property type="project" value="TreeGrafter"/>
</dbReference>
<dbReference type="InterPro" id="IPR011551">
    <property type="entry name" value="NTP_PyrPHydrolase_MazG"/>
</dbReference>
<keyword evidence="2" id="KW-0378">Hydrolase</keyword>
<dbReference type="GO" id="GO:0047429">
    <property type="term" value="F:nucleoside triphosphate diphosphatase activity"/>
    <property type="evidence" value="ECO:0007669"/>
    <property type="project" value="TreeGrafter"/>
</dbReference>
<sequence>MTDSDRPDQLSSLATLVQVMHRLRAGCPWDAEQTHESLVTYLLEETHELIEAIEDGTDDDRREELGDLLLQVVFHAEIATERGAFDLERVAAELTDKLIRRHPYVFDDSAVPEDLVGSWEQRKRAEKGRRSALQGIPPMPSVPRAQKVISRSRSHRVDLDLPSEPIGDRELGDQLLALIARAQASGLDADQVLRTAVRGLEQQVVAAEGSGQLADPPRQTPR</sequence>
<dbReference type="Gene3D" id="1.10.287.1080">
    <property type="entry name" value="MazG-like"/>
    <property type="match status" value="1"/>
</dbReference>
<dbReference type="PANTHER" id="PTHR30522:SF0">
    <property type="entry name" value="NUCLEOSIDE TRIPHOSPHATE PYROPHOSPHOHYDROLASE"/>
    <property type="match status" value="1"/>
</dbReference>
<reference evidence="2 3" key="1">
    <citation type="submission" date="2019-03" db="EMBL/GenBank/DDBJ databases">
        <title>Genomic Encyclopedia of Archaeal and Bacterial Type Strains, Phase II (KMG-II): from individual species to whole genera.</title>
        <authorList>
            <person name="Goeker M."/>
        </authorList>
    </citation>
    <scope>NUCLEOTIDE SEQUENCE [LARGE SCALE GENOMIC DNA]</scope>
    <source>
        <strain evidence="2 3">DSM 24323</strain>
    </source>
</reference>
<dbReference type="FunFam" id="1.10.287.1080:FF:000001">
    <property type="entry name" value="Nucleoside triphosphate pyrophosphohydrolase"/>
    <property type="match status" value="1"/>
</dbReference>